<comment type="caution">
    <text evidence="2">The sequence shown here is derived from an EMBL/GenBank/DDBJ whole genome shotgun (WGS) entry which is preliminary data.</text>
</comment>
<evidence type="ECO:0000313" key="2">
    <source>
        <dbReference type="EMBL" id="PNH28497.1"/>
    </source>
</evidence>
<accession>A0AA44WFB2</accession>
<gene>
    <name evidence="2" type="ORF">BJF96_g8152</name>
</gene>
<evidence type="ECO:0000313" key="3">
    <source>
        <dbReference type="Proteomes" id="UP000236305"/>
    </source>
</evidence>
<reference evidence="2 3" key="1">
    <citation type="submission" date="2017-12" db="EMBL/GenBank/DDBJ databases">
        <title>Comparative genomics yields insights into virulence evolution of Verticillium dahliae.</title>
        <authorList>
            <person name="Fan R."/>
            <person name="Armitage A.D."/>
            <person name="Cascant-Lopez E."/>
            <person name="Sobczyk M."/>
            <person name="Cockerton H.M."/>
            <person name="Harrison R.J."/>
        </authorList>
    </citation>
    <scope>NUCLEOTIDE SEQUENCE [LARGE SCALE GENOMIC DNA]</scope>
    <source>
        <strain evidence="2 3">12008</strain>
    </source>
</reference>
<proteinExistence type="predicted"/>
<name>A0AA44WFB2_VERDA</name>
<evidence type="ECO:0000256" key="1">
    <source>
        <dbReference type="SAM" id="SignalP"/>
    </source>
</evidence>
<dbReference type="AlphaFoldDB" id="A0AA44WFB2"/>
<keyword evidence="1" id="KW-0732">Signal</keyword>
<sequence length="59" mass="6302">MKLFSPAVVGSLAAWPVLVASFEEGCGLETQLTVTETQNVEIISCTDDATFTHTTSVVR</sequence>
<dbReference type="Proteomes" id="UP000236305">
    <property type="component" value="Unassembled WGS sequence"/>
</dbReference>
<feature type="chain" id="PRO_5041280228" evidence="1">
    <location>
        <begin position="22"/>
        <end position="59"/>
    </location>
</feature>
<organism evidence="2 3">
    <name type="scientific">Verticillium dahliae</name>
    <name type="common">Verticillium wilt</name>
    <dbReference type="NCBI Taxonomy" id="27337"/>
    <lineage>
        <taxon>Eukaryota</taxon>
        <taxon>Fungi</taxon>
        <taxon>Dikarya</taxon>
        <taxon>Ascomycota</taxon>
        <taxon>Pezizomycotina</taxon>
        <taxon>Sordariomycetes</taxon>
        <taxon>Hypocreomycetidae</taxon>
        <taxon>Glomerellales</taxon>
        <taxon>Plectosphaerellaceae</taxon>
        <taxon>Verticillium</taxon>
    </lineage>
</organism>
<dbReference type="EMBL" id="MPSH01000033">
    <property type="protein sequence ID" value="PNH28497.1"/>
    <property type="molecule type" value="Genomic_DNA"/>
</dbReference>
<feature type="signal peptide" evidence="1">
    <location>
        <begin position="1"/>
        <end position="21"/>
    </location>
</feature>
<protein>
    <submittedName>
        <fullName evidence="2">Uncharacterized protein</fullName>
    </submittedName>
</protein>